<keyword evidence="2 4" id="KW-0663">Pyridoxal phosphate</keyword>
<dbReference type="GO" id="GO:0030632">
    <property type="term" value="P:D-alanine biosynthetic process"/>
    <property type="evidence" value="ECO:0007669"/>
    <property type="project" value="UniProtKB-UniRule"/>
</dbReference>
<dbReference type="GO" id="GO:0005829">
    <property type="term" value="C:cytosol"/>
    <property type="evidence" value="ECO:0007669"/>
    <property type="project" value="TreeGrafter"/>
</dbReference>
<evidence type="ECO:0000256" key="1">
    <source>
        <dbReference type="ARBA" id="ARBA00001933"/>
    </source>
</evidence>
<dbReference type="FunFam" id="3.20.20.10:FF:000002">
    <property type="entry name" value="Alanine racemase"/>
    <property type="match status" value="1"/>
</dbReference>
<accession>A0A1G1WMQ3</accession>
<dbReference type="InterPro" id="IPR001608">
    <property type="entry name" value="Ala_racemase_N"/>
</dbReference>
<dbReference type="InterPro" id="IPR020622">
    <property type="entry name" value="Ala_racemase_pyridoxalP-BS"/>
</dbReference>
<dbReference type="UniPathway" id="UPA00042">
    <property type="reaction ID" value="UER00497"/>
</dbReference>
<name>A0A1G1WMQ3_9BACT</name>
<evidence type="ECO:0000313" key="8">
    <source>
        <dbReference type="EMBL" id="OGY28901.1"/>
    </source>
</evidence>
<comment type="caution">
    <text evidence="8">The sequence shown here is derived from an EMBL/GenBank/DDBJ whole genome shotgun (WGS) entry which is preliminary data.</text>
</comment>
<evidence type="ECO:0000259" key="7">
    <source>
        <dbReference type="SMART" id="SM01005"/>
    </source>
</evidence>
<feature type="binding site" evidence="4 6">
    <location>
        <position position="312"/>
    </location>
    <ligand>
        <name>substrate</name>
    </ligand>
</feature>
<feature type="modified residue" description="N6-(pyridoxal phosphate)lysine" evidence="4 5">
    <location>
        <position position="38"/>
    </location>
</feature>
<dbReference type="AlphaFoldDB" id="A0A1G1WMQ3"/>
<dbReference type="PANTHER" id="PTHR30511">
    <property type="entry name" value="ALANINE RACEMASE"/>
    <property type="match status" value="1"/>
</dbReference>
<dbReference type="PANTHER" id="PTHR30511:SF0">
    <property type="entry name" value="ALANINE RACEMASE, CATABOLIC-RELATED"/>
    <property type="match status" value="1"/>
</dbReference>
<dbReference type="SUPFAM" id="SSF50621">
    <property type="entry name" value="Alanine racemase C-terminal domain-like"/>
    <property type="match status" value="1"/>
</dbReference>
<dbReference type="PRINTS" id="PR00992">
    <property type="entry name" value="ALARACEMASE"/>
</dbReference>
<dbReference type="Proteomes" id="UP000178068">
    <property type="component" value="Unassembled WGS sequence"/>
</dbReference>
<evidence type="ECO:0000256" key="6">
    <source>
        <dbReference type="PIRSR" id="PIRSR600821-52"/>
    </source>
</evidence>
<dbReference type="Pfam" id="PF00842">
    <property type="entry name" value="Ala_racemase_C"/>
    <property type="match status" value="1"/>
</dbReference>
<dbReference type="EC" id="5.1.1.1" evidence="4"/>
<dbReference type="InterPro" id="IPR029066">
    <property type="entry name" value="PLP-binding_barrel"/>
</dbReference>
<comment type="similarity">
    <text evidence="4">Belongs to the alanine racemase family.</text>
</comment>
<dbReference type="NCBIfam" id="TIGR00492">
    <property type="entry name" value="alr"/>
    <property type="match status" value="1"/>
</dbReference>
<evidence type="ECO:0000256" key="5">
    <source>
        <dbReference type="PIRSR" id="PIRSR600821-50"/>
    </source>
</evidence>
<evidence type="ECO:0000313" key="9">
    <source>
        <dbReference type="Proteomes" id="UP000178068"/>
    </source>
</evidence>
<dbReference type="CDD" id="cd00430">
    <property type="entry name" value="PLPDE_III_AR"/>
    <property type="match status" value="1"/>
</dbReference>
<evidence type="ECO:0000256" key="3">
    <source>
        <dbReference type="ARBA" id="ARBA00023235"/>
    </source>
</evidence>
<dbReference type="STRING" id="1802603.A3F35_02125"/>
<comment type="cofactor">
    <cofactor evidence="1 4 5">
        <name>pyridoxal 5'-phosphate</name>
        <dbReference type="ChEBI" id="CHEBI:597326"/>
    </cofactor>
</comment>
<evidence type="ECO:0000256" key="2">
    <source>
        <dbReference type="ARBA" id="ARBA00022898"/>
    </source>
</evidence>
<protein>
    <recommendedName>
        <fullName evidence="4">Alanine racemase</fullName>
        <ecNumber evidence="4">5.1.1.1</ecNumber>
    </recommendedName>
</protein>
<feature type="active site" description="Proton acceptor; specific for L-alanine" evidence="4">
    <location>
        <position position="264"/>
    </location>
</feature>
<comment type="pathway">
    <text evidence="4">Amino-acid biosynthesis; D-alanine biosynthesis; D-alanine from L-alanine: step 1/1.</text>
</comment>
<reference evidence="8 9" key="1">
    <citation type="journal article" date="2016" name="Nat. Commun.">
        <title>Thousands of microbial genomes shed light on interconnected biogeochemical processes in an aquifer system.</title>
        <authorList>
            <person name="Anantharaman K."/>
            <person name="Brown C.T."/>
            <person name="Hug L.A."/>
            <person name="Sharon I."/>
            <person name="Castelle C.J."/>
            <person name="Probst A.J."/>
            <person name="Thomas B.C."/>
            <person name="Singh A."/>
            <person name="Wilkins M.J."/>
            <person name="Karaoz U."/>
            <person name="Brodie E.L."/>
            <person name="Williams K.H."/>
            <person name="Hubbard S.S."/>
            <person name="Banfield J.F."/>
        </authorList>
    </citation>
    <scope>NUCLEOTIDE SEQUENCE [LARGE SCALE GENOMIC DNA]</scope>
</reference>
<dbReference type="GO" id="GO:0030170">
    <property type="term" value="F:pyridoxal phosphate binding"/>
    <property type="evidence" value="ECO:0007669"/>
    <property type="project" value="UniProtKB-UniRule"/>
</dbReference>
<dbReference type="InterPro" id="IPR000821">
    <property type="entry name" value="Ala_racemase"/>
</dbReference>
<dbReference type="SUPFAM" id="SSF51419">
    <property type="entry name" value="PLP-binding barrel"/>
    <property type="match status" value="1"/>
</dbReference>
<proteinExistence type="inferred from homology"/>
<dbReference type="Gene3D" id="3.20.20.10">
    <property type="entry name" value="Alanine racemase"/>
    <property type="match status" value="1"/>
</dbReference>
<dbReference type="InterPro" id="IPR011079">
    <property type="entry name" value="Ala_racemase_C"/>
</dbReference>
<feature type="active site" description="Proton acceptor; specific for D-alanine" evidence="4">
    <location>
        <position position="38"/>
    </location>
</feature>
<dbReference type="HAMAP" id="MF_01201">
    <property type="entry name" value="Ala_racemase"/>
    <property type="match status" value="1"/>
</dbReference>
<comment type="function">
    <text evidence="4">Catalyzes the interconversion of L-alanine and D-alanine. May also act on other amino acids.</text>
</comment>
<dbReference type="GO" id="GO:0008784">
    <property type="term" value="F:alanine racemase activity"/>
    <property type="evidence" value="ECO:0007669"/>
    <property type="project" value="UniProtKB-UniRule"/>
</dbReference>
<feature type="domain" description="Alanine racemase C-terminal" evidence="7">
    <location>
        <begin position="243"/>
        <end position="372"/>
    </location>
</feature>
<keyword evidence="3 4" id="KW-0413">Isomerase</keyword>
<dbReference type="GO" id="GO:0009252">
    <property type="term" value="P:peptidoglycan biosynthetic process"/>
    <property type="evidence" value="ECO:0007669"/>
    <property type="project" value="TreeGrafter"/>
</dbReference>
<dbReference type="Pfam" id="PF01168">
    <property type="entry name" value="Ala_racemase_N"/>
    <property type="match status" value="1"/>
</dbReference>
<dbReference type="InterPro" id="IPR009006">
    <property type="entry name" value="Ala_racemase/Decarboxylase_C"/>
</dbReference>
<dbReference type="EMBL" id="MHCZ01000046">
    <property type="protein sequence ID" value="OGY28901.1"/>
    <property type="molecule type" value="Genomic_DNA"/>
</dbReference>
<comment type="catalytic activity">
    <reaction evidence="4">
        <text>L-alanine = D-alanine</text>
        <dbReference type="Rhea" id="RHEA:20249"/>
        <dbReference type="ChEBI" id="CHEBI:57416"/>
        <dbReference type="ChEBI" id="CHEBI:57972"/>
        <dbReference type="EC" id="5.1.1.1"/>
    </reaction>
</comment>
<evidence type="ECO:0000256" key="4">
    <source>
        <dbReference type="HAMAP-Rule" id="MF_01201"/>
    </source>
</evidence>
<organism evidence="8 9">
    <name type="scientific">Candidatus Woykebacteria bacterium RIFCSPHIGHO2_12_FULL_45_10</name>
    <dbReference type="NCBI Taxonomy" id="1802603"/>
    <lineage>
        <taxon>Bacteria</taxon>
        <taxon>Candidatus Woykeibacteriota</taxon>
    </lineage>
</organism>
<dbReference type="SMART" id="SM01005">
    <property type="entry name" value="Ala_racemase_C"/>
    <property type="match status" value="1"/>
</dbReference>
<gene>
    <name evidence="8" type="ORF">A3F35_02125</name>
</gene>
<dbReference type="PROSITE" id="PS00395">
    <property type="entry name" value="ALANINE_RACEMASE"/>
    <property type="match status" value="1"/>
</dbReference>
<feature type="binding site" evidence="4 6">
    <location>
        <position position="136"/>
    </location>
    <ligand>
        <name>substrate</name>
    </ligand>
</feature>
<sequence>MSIPRLAWLEIDSSAIKNNLLVIKKTVGPEAGIMAVVKANAYGHGAFGIAKIAEEAEVAMLGVSAFYEAKQLREAGIKLPILILGYTPVENTDDLVNYDITTTIKNPDVAKALVTAARRKNKVAKVWVKVDTGMHRLGLEPEQVLVFIKKLQDLPNLEIEGIFTHFADADDDAEFTKEQLASFKKVIKELETSGIKIPIKSAAASAAIFGDPDSHFNMVRPGLAMLGINRNSKTIFNNELKPALTFKTEVAQIHELKVGETVGYGRAFRVKRPSRIATLTVGYGDGFRRAPYNWGEVLIRGYRVPLAGRVSMDQAAADITDIPEDVRVGEEVVLVGKSGEEVITVEEVANKLQTSPYEVVVNLANRVTRIYK</sequence>
<dbReference type="Gene3D" id="2.40.37.10">
    <property type="entry name" value="Lyase, Ornithine Decarboxylase, Chain A, domain 1"/>
    <property type="match status" value="1"/>
</dbReference>